<reference evidence="1 2" key="1">
    <citation type="submission" date="2014-09" db="EMBL/GenBank/DDBJ databases">
        <title>Sporocytophaga myxococcoides PG-01 genome sequencing.</title>
        <authorList>
            <person name="Liu L."/>
            <person name="Gao P.J."/>
            <person name="Chen G.J."/>
            <person name="Wang L.S."/>
        </authorList>
    </citation>
    <scope>NUCLEOTIDE SEQUENCE [LARGE SCALE GENOMIC DNA]</scope>
    <source>
        <strain evidence="1 2">PG-01</strain>
    </source>
</reference>
<dbReference type="PROSITE" id="PS51257">
    <property type="entry name" value="PROKAR_LIPOPROTEIN"/>
    <property type="match status" value="1"/>
</dbReference>
<dbReference type="Proteomes" id="UP000030185">
    <property type="component" value="Unassembled WGS sequence"/>
</dbReference>
<gene>
    <name evidence="1" type="ORF">MYP_1204</name>
</gene>
<dbReference type="AlphaFoldDB" id="A0A098LAJ9"/>
<dbReference type="EMBL" id="BBLT01000002">
    <property type="protein sequence ID" value="GAL83976.1"/>
    <property type="molecule type" value="Genomic_DNA"/>
</dbReference>
<proteinExistence type="predicted"/>
<name>A0A098LAJ9_9BACT</name>
<dbReference type="OrthoDB" id="9833243at2"/>
<accession>A0A098LAJ9</accession>
<organism evidence="1 2">
    <name type="scientific">Sporocytophaga myxococcoides</name>
    <dbReference type="NCBI Taxonomy" id="153721"/>
    <lineage>
        <taxon>Bacteria</taxon>
        <taxon>Pseudomonadati</taxon>
        <taxon>Bacteroidota</taxon>
        <taxon>Cytophagia</taxon>
        <taxon>Cytophagales</taxon>
        <taxon>Cytophagaceae</taxon>
        <taxon>Sporocytophaga</taxon>
    </lineage>
</organism>
<keyword evidence="2" id="KW-1185">Reference proteome</keyword>
<dbReference type="STRING" id="153721.MYP_1204"/>
<evidence type="ECO:0000313" key="2">
    <source>
        <dbReference type="Proteomes" id="UP000030185"/>
    </source>
</evidence>
<comment type="caution">
    <text evidence="1">The sequence shown here is derived from an EMBL/GenBank/DDBJ whole genome shotgun (WGS) entry which is preliminary data.</text>
</comment>
<protein>
    <recommendedName>
        <fullName evidence="3">Lipoprotein</fullName>
    </recommendedName>
</protein>
<sequence>MRKLLLIGLLIFFGCKKDKEMSINSSCSSVPTVSDTLYVDNYKLYLTCILNDKIGGSLEIIDGNGNNIRESAGFSFSLVQFKNGNDCWEGRNVKEMKGQDDTFVSVFSGYPSKFNNAQTTAIVKFKIYEKEYYLNDLKVY</sequence>
<evidence type="ECO:0000313" key="1">
    <source>
        <dbReference type="EMBL" id="GAL83976.1"/>
    </source>
</evidence>
<evidence type="ECO:0008006" key="3">
    <source>
        <dbReference type="Google" id="ProtNLM"/>
    </source>
</evidence>
<dbReference type="RefSeq" id="WP_045459789.1">
    <property type="nucleotide sequence ID" value="NZ_BBLT01000002.1"/>
</dbReference>